<feature type="transmembrane region" description="Helical" evidence="6">
    <location>
        <begin position="129"/>
        <end position="148"/>
    </location>
</feature>
<dbReference type="PANTHER" id="PTHR32322">
    <property type="entry name" value="INNER MEMBRANE TRANSPORTER"/>
    <property type="match status" value="1"/>
</dbReference>
<gene>
    <name evidence="8" type="ORF">SAMN04488516_101390</name>
</gene>
<evidence type="ECO:0000256" key="1">
    <source>
        <dbReference type="ARBA" id="ARBA00004651"/>
    </source>
</evidence>
<feature type="transmembrane region" description="Helical" evidence="6">
    <location>
        <begin position="101"/>
        <end position="117"/>
    </location>
</feature>
<dbReference type="EMBL" id="FNIN01000001">
    <property type="protein sequence ID" value="SDN32122.1"/>
    <property type="molecule type" value="Genomic_DNA"/>
</dbReference>
<proteinExistence type="predicted"/>
<evidence type="ECO:0000256" key="4">
    <source>
        <dbReference type="ARBA" id="ARBA00022989"/>
    </source>
</evidence>
<keyword evidence="5 6" id="KW-0472">Membrane</keyword>
<sequence>MSNPKKAYLFGLLTVFIWSTVASAFKLTLVYISPLELLFYSCLTSTCVLFASAYLNTKGFIFILKKEIFKSAWLGFINPFCYYLVLFKAYDLLPAQEAQPLNYTWGITLSLLSIPLLKQKISFHQLGAILLSYFGVLIISTHGHIFSLHFTNPLGVGLALFSTILWALYWIFNTKDTLNPSLRLFYNFLFGSIYISIYFLLTKTSPTFNLKGFLGAFYVGLFEMGITFILWLKALKYAQNTAQVSNLIYLSPFLSLIFIHFLVGEKILFSTYIGLIFILAGLIYQNQATQKL</sequence>
<feature type="transmembrane region" description="Helical" evidence="6">
    <location>
        <begin position="68"/>
        <end position="89"/>
    </location>
</feature>
<dbReference type="STRING" id="206665.SAMN04488516_101390"/>
<feature type="transmembrane region" description="Helical" evidence="6">
    <location>
        <begin position="184"/>
        <end position="201"/>
    </location>
</feature>
<feature type="domain" description="EamA" evidence="7">
    <location>
        <begin position="154"/>
        <end position="283"/>
    </location>
</feature>
<comment type="subcellular location">
    <subcellularLocation>
        <location evidence="1">Cell membrane</location>
        <topology evidence="1">Multi-pass membrane protein</topology>
    </subcellularLocation>
</comment>
<feature type="transmembrane region" description="Helical" evidence="6">
    <location>
        <begin position="244"/>
        <end position="261"/>
    </location>
</feature>
<evidence type="ECO:0000256" key="6">
    <source>
        <dbReference type="SAM" id="Phobius"/>
    </source>
</evidence>
<name>A0A1H0AES5_9BACT</name>
<dbReference type="AlphaFoldDB" id="A0A1H0AES5"/>
<reference evidence="8 9" key="1">
    <citation type="submission" date="2016-10" db="EMBL/GenBank/DDBJ databases">
        <authorList>
            <person name="de Groot N.N."/>
        </authorList>
    </citation>
    <scope>NUCLEOTIDE SEQUENCE [LARGE SCALE GENOMIC DNA]</scope>
    <source>
        <strain evidence="8 9">DSM 15269</strain>
    </source>
</reference>
<dbReference type="InterPro" id="IPR050638">
    <property type="entry name" value="AA-Vitamin_Transporters"/>
</dbReference>
<feature type="domain" description="EamA" evidence="7">
    <location>
        <begin position="6"/>
        <end position="141"/>
    </location>
</feature>
<evidence type="ECO:0000313" key="9">
    <source>
        <dbReference type="Proteomes" id="UP000199602"/>
    </source>
</evidence>
<dbReference type="InterPro" id="IPR000620">
    <property type="entry name" value="EamA_dom"/>
</dbReference>
<protein>
    <submittedName>
        <fullName evidence="8">Permease of the drug/metabolite transporter (DMT) superfamily</fullName>
    </submittedName>
</protein>
<accession>A0A1H0AES5</accession>
<keyword evidence="3 6" id="KW-0812">Transmembrane</keyword>
<feature type="transmembrane region" description="Helical" evidence="6">
    <location>
        <begin position="37"/>
        <end position="56"/>
    </location>
</feature>
<dbReference type="RefSeq" id="WP_092062553.1">
    <property type="nucleotide sequence ID" value="NZ_FNIN01000001.1"/>
</dbReference>
<dbReference type="OrthoDB" id="5729944at2"/>
<evidence type="ECO:0000313" key="8">
    <source>
        <dbReference type="EMBL" id="SDN32122.1"/>
    </source>
</evidence>
<dbReference type="SUPFAM" id="SSF103481">
    <property type="entry name" value="Multidrug resistance efflux transporter EmrE"/>
    <property type="match status" value="2"/>
</dbReference>
<dbReference type="PANTHER" id="PTHR32322:SF18">
    <property type="entry name" value="S-ADENOSYLMETHIONINE_S-ADENOSYLHOMOCYSTEINE TRANSPORTER"/>
    <property type="match status" value="1"/>
</dbReference>
<evidence type="ECO:0000256" key="5">
    <source>
        <dbReference type="ARBA" id="ARBA00023136"/>
    </source>
</evidence>
<dbReference type="GO" id="GO:0005886">
    <property type="term" value="C:plasma membrane"/>
    <property type="evidence" value="ECO:0007669"/>
    <property type="project" value="UniProtKB-SubCell"/>
</dbReference>
<feature type="transmembrane region" description="Helical" evidence="6">
    <location>
        <begin position="7"/>
        <end position="25"/>
    </location>
</feature>
<evidence type="ECO:0000256" key="2">
    <source>
        <dbReference type="ARBA" id="ARBA00022475"/>
    </source>
</evidence>
<evidence type="ECO:0000256" key="3">
    <source>
        <dbReference type="ARBA" id="ARBA00022692"/>
    </source>
</evidence>
<dbReference type="Pfam" id="PF00892">
    <property type="entry name" value="EamA"/>
    <property type="match status" value="2"/>
</dbReference>
<keyword evidence="4 6" id="KW-1133">Transmembrane helix</keyword>
<keyword evidence="2" id="KW-1003">Cell membrane</keyword>
<dbReference type="InterPro" id="IPR037185">
    <property type="entry name" value="EmrE-like"/>
</dbReference>
<evidence type="ECO:0000259" key="7">
    <source>
        <dbReference type="Pfam" id="PF00892"/>
    </source>
</evidence>
<feature type="transmembrane region" description="Helical" evidence="6">
    <location>
        <begin position="213"/>
        <end position="232"/>
    </location>
</feature>
<feature type="transmembrane region" description="Helical" evidence="6">
    <location>
        <begin position="154"/>
        <end position="172"/>
    </location>
</feature>
<keyword evidence="9" id="KW-1185">Reference proteome</keyword>
<feature type="transmembrane region" description="Helical" evidence="6">
    <location>
        <begin position="267"/>
        <end position="284"/>
    </location>
</feature>
<dbReference type="Proteomes" id="UP000199602">
    <property type="component" value="Unassembled WGS sequence"/>
</dbReference>
<organism evidence="8 9">
    <name type="scientific">Desulfonauticus submarinus</name>
    <dbReference type="NCBI Taxonomy" id="206665"/>
    <lineage>
        <taxon>Bacteria</taxon>
        <taxon>Pseudomonadati</taxon>
        <taxon>Thermodesulfobacteriota</taxon>
        <taxon>Desulfovibrionia</taxon>
        <taxon>Desulfovibrionales</taxon>
        <taxon>Desulfonauticaceae</taxon>
        <taxon>Desulfonauticus</taxon>
    </lineage>
</organism>